<dbReference type="EMBL" id="LGRX02023588">
    <property type="protein sequence ID" value="KAK3254433.1"/>
    <property type="molecule type" value="Genomic_DNA"/>
</dbReference>
<proteinExistence type="predicted"/>
<evidence type="ECO:0000313" key="1">
    <source>
        <dbReference type="EMBL" id="KAK3254433.1"/>
    </source>
</evidence>
<gene>
    <name evidence="1" type="ORF">CYMTET_36351</name>
</gene>
<keyword evidence="2" id="KW-1185">Reference proteome</keyword>
<sequence>MLCGVVLGKNRKFGDVAQTEDARKAAVDVCKEESIGCKGPADEEGGDPAVLACYGWADAFYYPAVAFEATEGANPNSSLFDRVVKHFVEHNVFHETAVRTIGHILAGALPKGDNEDGLAEVRCFGGCCSGNAQDQDLFDWTCGHKFGLHVMSNTDSLVAMLSGGKNNASKRPLGGRYYASKSLTI</sequence>
<dbReference type="Proteomes" id="UP001190700">
    <property type="component" value="Unassembled WGS sequence"/>
</dbReference>
<comment type="caution">
    <text evidence="1">The sequence shown here is derived from an EMBL/GenBank/DDBJ whole genome shotgun (WGS) entry which is preliminary data.</text>
</comment>
<dbReference type="AlphaFoldDB" id="A0AAE0CHD9"/>
<evidence type="ECO:0000313" key="2">
    <source>
        <dbReference type="Proteomes" id="UP001190700"/>
    </source>
</evidence>
<name>A0AAE0CHD9_9CHLO</name>
<protein>
    <submittedName>
        <fullName evidence="1">Uncharacterized protein</fullName>
    </submittedName>
</protein>
<accession>A0AAE0CHD9</accession>
<organism evidence="1 2">
    <name type="scientific">Cymbomonas tetramitiformis</name>
    <dbReference type="NCBI Taxonomy" id="36881"/>
    <lineage>
        <taxon>Eukaryota</taxon>
        <taxon>Viridiplantae</taxon>
        <taxon>Chlorophyta</taxon>
        <taxon>Pyramimonadophyceae</taxon>
        <taxon>Pyramimonadales</taxon>
        <taxon>Pyramimonadaceae</taxon>
        <taxon>Cymbomonas</taxon>
    </lineage>
</organism>
<reference evidence="1 2" key="1">
    <citation type="journal article" date="2015" name="Genome Biol. Evol.">
        <title>Comparative Genomics of a Bacterivorous Green Alga Reveals Evolutionary Causalities and Consequences of Phago-Mixotrophic Mode of Nutrition.</title>
        <authorList>
            <person name="Burns J.A."/>
            <person name="Paasch A."/>
            <person name="Narechania A."/>
            <person name="Kim E."/>
        </authorList>
    </citation>
    <scope>NUCLEOTIDE SEQUENCE [LARGE SCALE GENOMIC DNA]</scope>
    <source>
        <strain evidence="1 2">PLY_AMNH</strain>
    </source>
</reference>